<evidence type="ECO:0000256" key="2">
    <source>
        <dbReference type="ARBA" id="ARBA00022475"/>
    </source>
</evidence>
<evidence type="ECO:0000256" key="4">
    <source>
        <dbReference type="ARBA" id="ARBA00022989"/>
    </source>
</evidence>
<feature type="transmembrane region" description="Helical" evidence="6">
    <location>
        <begin position="683"/>
        <end position="709"/>
    </location>
</feature>
<evidence type="ECO:0000259" key="8">
    <source>
        <dbReference type="Pfam" id="PF12704"/>
    </source>
</evidence>
<feature type="transmembrane region" description="Helical" evidence="6">
    <location>
        <begin position="386"/>
        <end position="412"/>
    </location>
</feature>
<evidence type="ECO:0000259" key="7">
    <source>
        <dbReference type="Pfam" id="PF02687"/>
    </source>
</evidence>
<feature type="transmembrane region" description="Helical" evidence="6">
    <location>
        <begin position="21"/>
        <end position="43"/>
    </location>
</feature>
<feature type="transmembrane region" description="Helical" evidence="6">
    <location>
        <begin position="293"/>
        <end position="314"/>
    </location>
</feature>
<evidence type="ECO:0000313" key="10">
    <source>
        <dbReference type="Proteomes" id="UP000198670"/>
    </source>
</evidence>
<protein>
    <submittedName>
        <fullName evidence="9">Duplicated orphan permease</fullName>
    </submittedName>
</protein>
<evidence type="ECO:0000256" key="3">
    <source>
        <dbReference type="ARBA" id="ARBA00022692"/>
    </source>
</evidence>
<dbReference type="InterPro" id="IPR025857">
    <property type="entry name" value="MacB_PCD"/>
</dbReference>
<dbReference type="RefSeq" id="WP_090627381.1">
    <property type="nucleotide sequence ID" value="NZ_FOQO01000006.1"/>
</dbReference>
<dbReference type="STRING" id="1477437.SAMN05444682_10642"/>
<proteinExistence type="predicted"/>
<dbReference type="GO" id="GO:0005886">
    <property type="term" value="C:plasma membrane"/>
    <property type="evidence" value="ECO:0007669"/>
    <property type="project" value="UniProtKB-SubCell"/>
</dbReference>
<gene>
    <name evidence="9" type="ORF">SAMN05444682_10642</name>
</gene>
<sequence>MLQNHFKTAWRNIIRQKQASLINLLGLSLGIASALILFVIVHYEWSYDRFHTNYDHIYRIVTDTRYENSVDYNAGIPYPTPDALQVDMPQVKAIVPLHATGAQVDAPDKLPENPVHKYSEQVMFTTADFFQLFDATWLAGNAAALSKPNTAVLDRETATRFFGAWQQAVGQQIQLANAVPLQVAAIVEDAPRNSNFPYHLLVSFETLRANAALFGYHLNDWNSLSSSFQTFVLLDKGQNVETVGQQLDMLTKKYFEGRDRASKILHLQPLSDIHFDPRYGATVNQRMVKRSTLTTLALIGIFVLIMAAINFVNLSTAQALGKGKEIGVRKALGGSRNSLITQSFGETFLLVFLSVLVALVLTYFALPYIHHVSDIPETPSLLQPFTLLFLGITLVAMTFLSGLYPAVILSGFKPVLALKNKINTAKLGGISMRKGLVVVQFALAQLLMIGTLVAVRQMAFVRNADLGFNKEAVYTVQVPSDDSTHPRMSAFKQQLLQLPHVRSVSFASDVPSSDNKWSSNFYFDGSESEKHITFPTFLKFADADYFENYGLAFLAGHRYAESDTLREAVINEAMVQKLGLSAAEDAIGKRIRIGFSDTWMTITGVVKNFIPNSLREEIGPIIIAPSKEQYYVAGIKLDKEAGKETLQAINRQFDQLYPEHYLQAGFLDESIARFYAQEEKMALAYQLFALLALVISSIGLYGMISFMLGQKVKEIGIRKVLGASVASIVYLFSKEFIYLVAIAFCIAAPVAYYFMSGWLNHFVFRIHLGLGLFLVVMLTALILALLTIGTKALRAAMANPVDSLRDE</sequence>
<accession>A0A1I3LIK4</accession>
<dbReference type="InterPro" id="IPR050250">
    <property type="entry name" value="Macrolide_Exporter_MacB"/>
</dbReference>
<dbReference type="EMBL" id="FOQO01000006">
    <property type="protein sequence ID" value="SFI84547.1"/>
    <property type="molecule type" value="Genomic_DNA"/>
</dbReference>
<dbReference type="GO" id="GO:0022857">
    <property type="term" value="F:transmembrane transporter activity"/>
    <property type="evidence" value="ECO:0007669"/>
    <property type="project" value="TreeGrafter"/>
</dbReference>
<reference evidence="9 10" key="1">
    <citation type="submission" date="2016-10" db="EMBL/GenBank/DDBJ databases">
        <authorList>
            <person name="de Groot N.N."/>
        </authorList>
    </citation>
    <scope>NUCLEOTIDE SEQUENCE [LARGE SCALE GENOMIC DNA]</scope>
    <source>
        <strain evidence="9 10">RK1</strain>
    </source>
</reference>
<dbReference type="Pfam" id="PF12704">
    <property type="entry name" value="MacB_PCD"/>
    <property type="match status" value="2"/>
</dbReference>
<feature type="domain" description="ABC3 transporter permease C-terminal" evidence="7">
    <location>
        <begin position="687"/>
        <end position="799"/>
    </location>
</feature>
<feature type="domain" description="MacB-like periplasmic core" evidence="8">
    <location>
        <begin position="468"/>
        <end position="625"/>
    </location>
</feature>
<feature type="domain" description="ABC3 transporter permease C-terminal" evidence="7">
    <location>
        <begin position="298"/>
        <end position="410"/>
    </location>
</feature>
<feature type="domain" description="MacB-like periplasmic core" evidence="8">
    <location>
        <begin position="20"/>
        <end position="248"/>
    </location>
</feature>
<feature type="transmembrane region" description="Helical" evidence="6">
    <location>
        <begin position="436"/>
        <end position="455"/>
    </location>
</feature>
<keyword evidence="2" id="KW-1003">Cell membrane</keyword>
<dbReference type="OrthoDB" id="1451596at2"/>
<dbReference type="InterPro" id="IPR003838">
    <property type="entry name" value="ABC3_permease_C"/>
</dbReference>
<keyword evidence="10" id="KW-1185">Reference proteome</keyword>
<dbReference type="PANTHER" id="PTHR30572:SF18">
    <property type="entry name" value="ABC-TYPE MACROLIDE FAMILY EXPORT SYSTEM PERMEASE COMPONENT 2"/>
    <property type="match status" value="1"/>
</dbReference>
<keyword evidence="5 6" id="KW-0472">Membrane</keyword>
<evidence type="ECO:0000256" key="5">
    <source>
        <dbReference type="ARBA" id="ARBA00023136"/>
    </source>
</evidence>
<evidence type="ECO:0000313" key="9">
    <source>
        <dbReference type="EMBL" id="SFI84547.1"/>
    </source>
</evidence>
<keyword evidence="3 6" id="KW-0812">Transmembrane</keyword>
<feature type="transmembrane region" description="Helical" evidence="6">
    <location>
        <begin position="736"/>
        <end position="754"/>
    </location>
</feature>
<dbReference type="PANTHER" id="PTHR30572">
    <property type="entry name" value="MEMBRANE COMPONENT OF TRANSPORTER-RELATED"/>
    <property type="match status" value="1"/>
</dbReference>
<feature type="transmembrane region" description="Helical" evidence="6">
    <location>
        <begin position="766"/>
        <end position="788"/>
    </location>
</feature>
<dbReference type="Pfam" id="PF02687">
    <property type="entry name" value="FtsX"/>
    <property type="match status" value="2"/>
</dbReference>
<evidence type="ECO:0000256" key="6">
    <source>
        <dbReference type="SAM" id="Phobius"/>
    </source>
</evidence>
<name>A0A1I3LIK4_9SPHI</name>
<dbReference type="Proteomes" id="UP000198670">
    <property type="component" value="Unassembled WGS sequence"/>
</dbReference>
<keyword evidence="4 6" id="KW-1133">Transmembrane helix</keyword>
<comment type="subcellular location">
    <subcellularLocation>
        <location evidence="1">Cell membrane</location>
        <topology evidence="1">Multi-pass membrane protein</topology>
    </subcellularLocation>
</comment>
<evidence type="ECO:0000256" key="1">
    <source>
        <dbReference type="ARBA" id="ARBA00004651"/>
    </source>
</evidence>
<dbReference type="AlphaFoldDB" id="A0A1I3LIK4"/>
<organism evidence="9 10">
    <name type="scientific">Parapedobacter indicus</name>
    <dbReference type="NCBI Taxonomy" id="1477437"/>
    <lineage>
        <taxon>Bacteria</taxon>
        <taxon>Pseudomonadati</taxon>
        <taxon>Bacteroidota</taxon>
        <taxon>Sphingobacteriia</taxon>
        <taxon>Sphingobacteriales</taxon>
        <taxon>Sphingobacteriaceae</taxon>
        <taxon>Parapedobacter</taxon>
    </lineage>
</organism>
<feature type="transmembrane region" description="Helical" evidence="6">
    <location>
        <begin position="347"/>
        <end position="366"/>
    </location>
</feature>